<evidence type="ECO:0000256" key="3">
    <source>
        <dbReference type="ARBA" id="ARBA00016113"/>
    </source>
</evidence>
<dbReference type="Pfam" id="PF03787">
    <property type="entry name" value="RAMPs"/>
    <property type="match status" value="1"/>
</dbReference>
<comment type="similarity">
    <text evidence="2">Belongs to the CRISPR-associated Csm5 family.</text>
</comment>
<feature type="domain" description="CRISPR type III-associated protein" evidence="8">
    <location>
        <begin position="16"/>
        <end position="144"/>
    </location>
</feature>
<feature type="region of interest" description="Disordered" evidence="7">
    <location>
        <begin position="98"/>
        <end position="129"/>
    </location>
</feature>
<dbReference type="GO" id="GO:0051607">
    <property type="term" value="P:defense response to virus"/>
    <property type="evidence" value="ECO:0007669"/>
    <property type="project" value="UniProtKB-KW"/>
</dbReference>
<dbReference type="PANTHER" id="PTHR38007">
    <property type="entry name" value="CRISPR SYSTEM CMS PROTEIN CSM5"/>
    <property type="match status" value="1"/>
</dbReference>
<evidence type="ECO:0000313" key="9">
    <source>
        <dbReference type="EMBL" id="SEG04607.1"/>
    </source>
</evidence>
<gene>
    <name evidence="9" type="ORF">SAMN05421751_10992</name>
</gene>
<feature type="region of interest" description="Disordered" evidence="7">
    <location>
        <begin position="477"/>
        <end position="498"/>
    </location>
</feature>
<organism evidence="9 10">
    <name type="scientific">Jhaorihella thermophila</name>
    <dbReference type="NCBI Taxonomy" id="488547"/>
    <lineage>
        <taxon>Bacteria</taxon>
        <taxon>Pseudomonadati</taxon>
        <taxon>Pseudomonadota</taxon>
        <taxon>Alphaproteobacteria</taxon>
        <taxon>Rhodobacterales</taxon>
        <taxon>Paracoccaceae</taxon>
        <taxon>Jhaorihella</taxon>
    </lineage>
</organism>
<proteinExistence type="inferred from homology"/>
<keyword evidence="5" id="KW-0051">Antiviral defense</keyword>
<keyword evidence="10" id="KW-1185">Reference proteome</keyword>
<evidence type="ECO:0000256" key="2">
    <source>
        <dbReference type="ARBA" id="ARBA00006680"/>
    </source>
</evidence>
<evidence type="ECO:0000256" key="1">
    <source>
        <dbReference type="ARBA" id="ARBA00003088"/>
    </source>
</evidence>
<dbReference type="NCBIfam" id="TIGR01899">
    <property type="entry name" value="cas_TM1807_csm5"/>
    <property type="match status" value="1"/>
</dbReference>
<reference evidence="9 10" key="1">
    <citation type="submission" date="2016-10" db="EMBL/GenBank/DDBJ databases">
        <authorList>
            <person name="de Groot N.N."/>
        </authorList>
    </citation>
    <scope>NUCLEOTIDE SEQUENCE [LARGE SCALE GENOMIC DNA]</scope>
    <source>
        <strain evidence="9 10">DSM 23413</strain>
    </source>
</reference>
<evidence type="ECO:0000313" key="10">
    <source>
        <dbReference type="Proteomes" id="UP000236742"/>
    </source>
</evidence>
<dbReference type="PANTHER" id="PTHR38007:SF1">
    <property type="entry name" value="CRISPR SYSTEM CMS PROTEIN CSM5"/>
    <property type="match status" value="1"/>
</dbReference>
<dbReference type="Proteomes" id="UP000236742">
    <property type="component" value="Unassembled WGS sequence"/>
</dbReference>
<evidence type="ECO:0000256" key="7">
    <source>
        <dbReference type="SAM" id="MobiDB-lite"/>
    </source>
</evidence>
<sequence>MTSAQFESHEFVLVPLSPIHVGGGEEAKWLPEDYRLSGDRRFIERVSVRAVLSRLDPKLREDVIRKFDKDPQGFIRELQKRADGEEIVERISISPQSAEDIDLDGGGRGRQNEIDGFYRSGGRPTLPGSSLKGALRTAWLRDLWELKVRQADGRPPVKMPALAEWKRMPPKGRDSRAAKARELEQMLLDVASDEQATDTDPLRDLTVADAPLPAGATRIDKVVSWKKGRDGYGFDAGKMQMHRERLRAVLDGGEPPLIEITIGLRAEDVREWRARLAASRKAVPRRSVETAGRLLAALELQHAELWQRELEKFFEGGNGDRLRQALDVFKQFSRGGKDPEAALVRLGWASHAEAKSLAAVRRVERPQAKGDARFASEGSSRHVIDLNGHPMPFGWALLIRKDAWERKAPDAFLALPASRNAPVAATHTGAGRPAAGRGETVLGRQVLYAKGTKVLVGGEEAVLHEDVTRAHKPSEEIMADFGDGPEPVRVDEIEGPAE</sequence>
<evidence type="ECO:0000256" key="5">
    <source>
        <dbReference type="ARBA" id="ARBA00023118"/>
    </source>
</evidence>
<evidence type="ECO:0000259" key="8">
    <source>
        <dbReference type="Pfam" id="PF03787"/>
    </source>
</evidence>
<dbReference type="InterPro" id="IPR005537">
    <property type="entry name" value="RAMP_III_fam"/>
</dbReference>
<dbReference type="GO" id="GO:0003723">
    <property type="term" value="F:RNA binding"/>
    <property type="evidence" value="ECO:0007669"/>
    <property type="project" value="UniProtKB-KW"/>
</dbReference>
<dbReference type="AlphaFoldDB" id="A0A1H5WZX7"/>
<name>A0A1H5WZX7_9RHOB</name>
<keyword evidence="4" id="KW-0694">RNA-binding</keyword>
<evidence type="ECO:0000256" key="4">
    <source>
        <dbReference type="ARBA" id="ARBA00022884"/>
    </source>
</evidence>
<dbReference type="EMBL" id="FNVD01000009">
    <property type="protein sequence ID" value="SEG04607.1"/>
    <property type="molecule type" value="Genomic_DNA"/>
</dbReference>
<comment type="function">
    <text evidence="1">This subunit might be involved in maturation of a crRNA intermediate to its mature form.</text>
</comment>
<accession>A0A1H5WZX7</accession>
<dbReference type="InterPro" id="IPR010173">
    <property type="entry name" value="CRISPR-assoc_Csm5"/>
</dbReference>
<evidence type="ECO:0000256" key="6">
    <source>
        <dbReference type="ARBA" id="ARBA00031720"/>
    </source>
</evidence>
<dbReference type="RefSeq" id="WP_160114875.1">
    <property type="nucleotide sequence ID" value="NZ_FNVD01000009.1"/>
</dbReference>
<protein>
    <recommendedName>
        <fullName evidence="3">CRISPR system Cms protein Csm5</fullName>
    </recommendedName>
    <alternativeName>
        <fullName evidence="6">CRISPR type III A-associated protein Csm5</fullName>
    </alternativeName>
</protein>
<dbReference type="OrthoDB" id="24360at2"/>